<feature type="compositionally biased region" description="Basic and acidic residues" evidence="1">
    <location>
        <begin position="249"/>
        <end position="270"/>
    </location>
</feature>
<evidence type="ECO:0000256" key="1">
    <source>
        <dbReference type="SAM" id="MobiDB-lite"/>
    </source>
</evidence>
<dbReference type="PANTHER" id="PTHR12847:SF9">
    <property type="entry name" value="NECAP-LIKE PROTEIN CG9132"/>
    <property type="match status" value="1"/>
</dbReference>
<protein>
    <recommendedName>
        <fullName evidence="2">NECAP PHear domain-containing protein</fullName>
    </recommendedName>
</protein>
<dbReference type="Gene3D" id="2.30.29.30">
    <property type="entry name" value="Pleckstrin-homology domain (PH domain)/Phosphotyrosine-binding domain (PTB)"/>
    <property type="match status" value="1"/>
</dbReference>
<feature type="region of interest" description="Disordered" evidence="1">
    <location>
        <begin position="1"/>
        <end position="20"/>
    </location>
</feature>
<keyword evidence="4" id="KW-1185">Reference proteome</keyword>
<dbReference type="GO" id="GO:0006897">
    <property type="term" value="P:endocytosis"/>
    <property type="evidence" value="ECO:0007669"/>
    <property type="project" value="InterPro"/>
</dbReference>
<feature type="domain" description="NECAP PHear" evidence="2">
    <location>
        <begin position="23"/>
        <end position="182"/>
    </location>
</feature>
<feature type="compositionally biased region" description="Basic and acidic residues" evidence="1">
    <location>
        <begin position="204"/>
        <end position="214"/>
    </location>
</feature>
<proteinExistence type="predicted"/>
<sequence>MEKEQNQSNGKETADESEDTEPIELVVFQVSECYVYMIPPRKTAASYRADEWDVNKWAWEGALKVLSKGEECIIRLEDKSTGELYARAFLRKGEPHPVEPVIDSSRYFVLRIEENIDGRLRHAFIGIGFRERPQAYDFQAALHDHMKYLNKKETAMEMEQQFQRTSSIDYSLKDGETLILQLKNKAGCSMKSKYLEQGASMLSPRERTSNEKEPSLSIKLPPPPPATLSTAINTGQSEHNRSSNSGVDKNAKEERRAPREDSSRYDHSDSIENQSSEDLPDDDFGDFQTAG</sequence>
<organism evidence="3 4">
    <name type="scientific">Nepenthes gracilis</name>
    <name type="common">Slender pitcher plant</name>
    <dbReference type="NCBI Taxonomy" id="150966"/>
    <lineage>
        <taxon>Eukaryota</taxon>
        <taxon>Viridiplantae</taxon>
        <taxon>Streptophyta</taxon>
        <taxon>Embryophyta</taxon>
        <taxon>Tracheophyta</taxon>
        <taxon>Spermatophyta</taxon>
        <taxon>Magnoliopsida</taxon>
        <taxon>eudicotyledons</taxon>
        <taxon>Gunneridae</taxon>
        <taxon>Pentapetalae</taxon>
        <taxon>Caryophyllales</taxon>
        <taxon>Nepenthaceae</taxon>
        <taxon>Nepenthes</taxon>
    </lineage>
</organism>
<feature type="region of interest" description="Disordered" evidence="1">
    <location>
        <begin position="198"/>
        <end position="291"/>
    </location>
</feature>
<dbReference type="SUPFAM" id="SSF50729">
    <property type="entry name" value="PH domain-like"/>
    <property type="match status" value="1"/>
</dbReference>
<feature type="compositionally biased region" description="Polar residues" evidence="1">
    <location>
        <begin position="1"/>
        <end position="11"/>
    </location>
</feature>
<dbReference type="EMBL" id="BSYO01000001">
    <property type="protein sequence ID" value="GMG98533.1"/>
    <property type="molecule type" value="Genomic_DNA"/>
</dbReference>
<accession>A0AAD3RW71</accession>
<dbReference type="PANTHER" id="PTHR12847">
    <property type="entry name" value="ATP-BINDING CASSETTE ABC TRANSPORTER-RELATED"/>
    <property type="match status" value="1"/>
</dbReference>
<dbReference type="Proteomes" id="UP001279734">
    <property type="component" value="Unassembled WGS sequence"/>
</dbReference>
<feature type="compositionally biased region" description="Polar residues" evidence="1">
    <location>
        <begin position="233"/>
        <end position="247"/>
    </location>
</feature>
<evidence type="ECO:0000313" key="3">
    <source>
        <dbReference type="EMBL" id="GMG98533.1"/>
    </source>
</evidence>
<reference evidence="3" key="1">
    <citation type="submission" date="2023-05" db="EMBL/GenBank/DDBJ databases">
        <title>Nepenthes gracilis genome sequencing.</title>
        <authorList>
            <person name="Fukushima K."/>
        </authorList>
    </citation>
    <scope>NUCLEOTIDE SEQUENCE</scope>
    <source>
        <strain evidence="3">SING2019-196</strain>
    </source>
</reference>
<dbReference type="Pfam" id="PF07933">
    <property type="entry name" value="DUF1681"/>
    <property type="match status" value="1"/>
</dbReference>
<dbReference type="FunFam" id="2.30.29.30:FF:000150">
    <property type="entry name" value="Adaptin ear-binding coat-associated protein"/>
    <property type="match status" value="1"/>
</dbReference>
<dbReference type="CDD" id="cd13228">
    <property type="entry name" value="PHear_NECAP"/>
    <property type="match status" value="1"/>
</dbReference>
<evidence type="ECO:0000313" key="4">
    <source>
        <dbReference type="Proteomes" id="UP001279734"/>
    </source>
</evidence>
<name>A0AAD3RW71_NEPGR</name>
<dbReference type="InterPro" id="IPR012466">
    <property type="entry name" value="NECAP_PHear"/>
</dbReference>
<dbReference type="GO" id="GO:0030125">
    <property type="term" value="C:clathrin vesicle coat"/>
    <property type="evidence" value="ECO:0007669"/>
    <property type="project" value="TreeGrafter"/>
</dbReference>
<dbReference type="AlphaFoldDB" id="A0AAD3RW71"/>
<evidence type="ECO:0000259" key="2">
    <source>
        <dbReference type="Pfam" id="PF07933"/>
    </source>
</evidence>
<comment type="caution">
    <text evidence="3">The sequence shown here is derived from an EMBL/GenBank/DDBJ whole genome shotgun (WGS) entry which is preliminary data.</text>
</comment>
<gene>
    <name evidence="3" type="ORF">Nepgr_000373</name>
</gene>
<dbReference type="InterPro" id="IPR011993">
    <property type="entry name" value="PH-like_dom_sf"/>
</dbReference>